<keyword evidence="4" id="KW-1185">Reference proteome</keyword>
<evidence type="ECO:0000256" key="1">
    <source>
        <dbReference type="SAM" id="MobiDB-lite"/>
    </source>
</evidence>
<organism evidence="3 4">
    <name type="scientific">Frankia umida</name>
    <dbReference type="NCBI Taxonomy" id="573489"/>
    <lineage>
        <taxon>Bacteria</taxon>
        <taxon>Bacillati</taxon>
        <taxon>Actinomycetota</taxon>
        <taxon>Actinomycetes</taxon>
        <taxon>Frankiales</taxon>
        <taxon>Frankiaceae</taxon>
        <taxon>Frankia</taxon>
    </lineage>
</organism>
<proteinExistence type="predicted"/>
<evidence type="ECO:0000313" key="4">
    <source>
        <dbReference type="Proteomes" id="UP001201873"/>
    </source>
</evidence>
<protein>
    <submittedName>
        <fullName evidence="3">Transposase</fullName>
    </submittedName>
</protein>
<feature type="region of interest" description="Disordered" evidence="1">
    <location>
        <begin position="160"/>
        <end position="186"/>
    </location>
</feature>
<evidence type="ECO:0000313" key="3">
    <source>
        <dbReference type="EMBL" id="MCK9878897.1"/>
    </source>
</evidence>
<reference evidence="3 4" key="1">
    <citation type="submission" date="2022-04" db="EMBL/GenBank/DDBJ databases">
        <title>Genome diversity in the genus Frankia.</title>
        <authorList>
            <person name="Carlos-Shanley C."/>
            <person name="Hahn D."/>
        </authorList>
    </citation>
    <scope>NUCLEOTIDE SEQUENCE [LARGE SCALE GENOMIC DNA]</scope>
    <source>
        <strain evidence="3 4">Ag45/Mut15</strain>
    </source>
</reference>
<dbReference type="Proteomes" id="UP001201873">
    <property type="component" value="Unassembled WGS sequence"/>
</dbReference>
<sequence length="342" mass="35789">MFEVSGAVVAAWFGLDGVEVVALEREADGSGSVHVVTAPGVVACCPDCGVSSSRVKELGGQRLARLVVAPMAVTWHKGRFYCENGVCGRVSFTEDGPVAVRSGRVSTPGRETIGRVCGDWMVPVGRVAAAAGVAWHTAHDAFVGVAAAAGIVVTGPAESLEGGLPAETAQPAEPAGSAAAGDLERAAPAARRSVSGPLPLVGVLGLDDHRRGRALYHWDPRVGRWVEDADRWQSVFVDSSGSHGLLGQVEGRTAAATAGWICAQPACWRANIWAVTIDMSTVYKSAARRALPHALLAVDPFHVVQLANKAIGDVRRRVIFERYGGSGGLIRPRPRRRGLSGT</sequence>
<feature type="domain" description="Transposase IS204/IS1001/IS1096/IS1165 DDE" evidence="2">
    <location>
        <begin position="234"/>
        <end position="319"/>
    </location>
</feature>
<feature type="compositionally biased region" description="Low complexity" evidence="1">
    <location>
        <begin position="169"/>
        <end position="181"/>
    </location>
</feature>
<dbReference type="RefSeq" id="WP_248826958.1">
    <property type="nucleotide sequence ID" value="NZ_JALKFT010000051.1"/>
</dbReference>
<comment type="caution">
    <text evidence="3">The sequence shown here is derived from an EMBL/GenBank/DDBJ whole genome shotgun (WGS) entry which is preliminary data.</text>
</comment>
<dbReference type="Pfam" id="PF01610">
    <property type="entry name" value="DDE_Tnp_ISL3"/>
    <property type="match status" value="1"/>
</dbReference>
<dbReference type="PANTHER" id="PTHR33498:SF1">
    <property type="entry name" value="TRANSPOSASE FOR INSERTION SEQUENCE ELEMENT IS1557"/>
    <property type="match status" value="1"/>
</dbReference>
<dbReference type="InterPro" id="IPR047951">
    <property type="entry name" value="Transpos_ISL3"/>
</dbReference>
<dbReference type="PANTHER" id="PTHR33498">
    <property type="entry name" value="TRANSPOSASE FOR INSERTION SEQUENCE ELEMENT IS1557"/>
    <property type="match status" value="1"/>
</dbReference>
<gene>
    <name evidence="3" type="ORF">MXD59_24585</name>
</gene>
<name>A0ABT0K523_9ACTN</name>
<dbReference type="InterPro" id="IPR002560">
    <property type="entry name" value="Transposase_DDE"/>
</dbReference>
<dbReference type="EMBL" id="JALKFT010000051">
    <property type="protein sequence ID" value="MCK9878897.1"/>
    <property type="molecule type" value="Genomic_DNA"/>
</dbReference>
<evidence type="ECO:0000259" key="2">
    <source>
        <dbReference type="Pfam" id="PF01610"/>
    </source>
</evidence>
<accession>A0ABT0K523</accession>